<feature type="domain" description="Retrotransposon gag" evidence="2">
    <location>
        <begin position="60"/>
        <end position="120"/>
    </location>
</feature>
<evidence type="ECO:0000313" key="4">
    <source>
        <dbReference type="Proteomes" id="UP000250235"/>
    </source>
</evidence>
<dbReference type="EMBL" id="KV023090">
    <property type="protein sequence ID" value="KZV13993.1"/>
    <property type="molecule type" value="Genomic_DNA"/>
</dbReference>
<evidence type="ECO:0000256" key="1">
    <source>
        <dbReference type="SAM" id="MobiDB-lite"/>
    </source>
</evidence>
<reference evidence="3 4" key="1">
    <citation type="journal article" date="2015" name="Proc. Natl. Acad. Sci. U.S.A.">
        <title>The resurrection genome of Boea hygrometrica: A blueprint for survival of dehydration.</title>
        <authorList>
            <person name="Xiao L."/>
            <person name="Yang G."/>
            <person name="Zhang L."/>
            <person name="Yang X."/>
            <person name="Zhao S."/>
            <person name="Ji Z."/>
            <person name="Zhou Q."/>
            <person name="Hu M."/>
            <person name="Wang Y."/>
            <person name="Chen M."/>
            <person name="Xu Y."/>
            <person name="Jin H."/>
            <person name="Xiao X."/>
            <person name="Hu G."/>
            <person name="Bao F."/>
            <person name="Hu Y."/>
            <person name="Wan P."/>
            <person name="Li L."/>
            <person name="Deng X."/>
            <person name="Kuang T."/>
            <person name="Xiang C."/>
            <person name="Zhu J.K."/>
            <person name="Oliver M.J."/>
            <person name="He Y."/>
        </authorList>
    </citation>
    <scope>NUCLEOTIDE SEQUENCE [LARGE SCALE GENOMIC DNA]</scope>
    <source>
        <strain evidence="4">cv. XS01</strain>
    </source>
</reference>
<feature type="region of interest" description="Disordered" evidence="1">
    <location>
        <begin position="1"/>
        <end position="21"/>
    </location>
</feature>
<evidence type="ECO:0000313" key="3">
    <source>
        <dbReference type="EMBL" id="KZV13993.1"/>
    </source>
</evidence>
<evidence type="ECO:0000259" key="2">
    <source>
        <dbReference type="Pfam" id="PF03732"/>
    </source>
</evidence>
<keyword evidence="4" id="KW-1185">Reference proteome</keyword>
<gene>
    <name evidence="3" type="ORF">F511_44654</name>
</gene>
<accession>A0A2Z6ZYT3</accession>
<sequence length="126" mass="14527">MSGRGRGRRSTPVEETNPDSNARIAQLLELLVEQSGRGNGQSSSSRGPHFDYFQERPRCAIYMLRDDAMIWWEGAKLSVELANLSWDEFKRVFFEQYFTADKSSELKREFLTLKQGILTVQVHPEV</sequence>
<proteinExistence type="predicted"/>
<organism evidence="3 4">
    <name type="scientific">Dorcoceras hygrometricum</name>
    <dbReference type="NCBI Taxonomy" id="472368"/>
    <lineage>
        <taxon>Eukaryota</taxon>
        <taxon>Viridiplantae</taxon>
        <taxon>Streptophyta</taxon>
        <taxon>Embryophyta</taxon>
        <taxon>Tracheophyta</taxon>
        <taxon>Spermatophyta</taxon>
        <taxon>Magnoliopsida</taxon>
        <taxon>eudicotyledons</taxon>
        <taxon>Gunneridae</taxon>
        <taxon>Pentapetalae</taxon>
        <taxon>asterids</taxon>
        <taxon>lamiids</taxon>
        <taxon>Lamiales</taxon>
        <taxon>Gesneriaceae</taxon>
        <taxon>Didymocarpoideae</taxon>
        <taxon>Trichosporeae</taxon>
        <taxon>Loxocarpinae</taxon>
        <taxon>Dorcoceras</taxon>
    </lineage>
</organism>
<dbReference type="Pfam" id="PF03732">
    <property type="entry name" value="Retrotrans_gag"/>
    <property type="match status" value="1"/>
</dbReference>
<dbReference type="OrthoDB" id="2290219at2759"/>
<name>A0A2Z6ZYT3_9LAMI</name>
<dbReference type="AlphaFoldDB" id="A0A2Z6ZYT3"/>
<dbReference type="Proteomes" id="UP000250235">
    <property type="component" value="Unassembled WGS sequence"/>
</dbReference>
<dbReference type="InterPro" id="IPR005162">
    <property type="entry name" value="Retrotrans_gag_dom"/>
</dbReference>
<protein>
    <recommendedName>
        <fullName evidence="2">Retrotransposon gag domain-containing protein</fullName>
    </recommendedName>
</protein>